<dbReference type="EMBL" id="JAQIZT010000017">
    <property type="protein sequence ID" value="KAJ6959537.1"/>
    <property type="molecule type" value="Genomic_DNA"/>
</dbReference>
<gene>
    <name evidence="1" type="ORF">NC653_037779</name>
</gene>
<evidence type="ECO:0000313" key="2">
    <source>
        <dbReference type="Proteomes" id="UP001164929"/>
    </source>
</evidence>
<dbReference type="Proteomes" id="UP001164929">
    <property type="component" value="Chromosome 17"/>
</dbReference>
<evidence type="ECO:0000313" key="1">
    <source>
        <dbReference type="EMBL" id="KAJ6959537.1"/>
    </source>
</evidence>
<keyword evidence="2" id="KW-1185">Reference proteome</keyword>
<organism evidence="1 2">
    <name type="scientific">Populus alba x Populus x berolinensis</name>
    <dbReference type="NCBI Taxonomy" id="444605"/>
    <lineage>
        <taxon>Eukaryota</taxon>
        <taxon>Viridiplantae</taxon>
        <taxon>Streptophyta</taxon>
        <taxon>Embryophyta</taxon>
        <taxon>Tracheophyta</taxon>
        <taxon>Spermatophyta</taxon>
        <taxon>Magnoliopsida</taxon>
        <taxon>eudicotyledons</taxon>
        <taxon>Gunneridae</taxon>
        <taxon>Pentapetalae</taxon>
        <taxon>rosids</taxon>
        <taxon>fabids</taxon>
        <taxon>Malpighiales</taxon>
        <taxon>Salicaceae</taxon>
        <taxon>Saliceae</taxon>
        <taxon>Populus</taxon>
    </lineage>
</organism>
<comment type="caution">
    <text evidence="1">The sequence shown here is derived from an EMBL/GenBank/DDBJ whole genome shotgun (WGS) entry which is preliminary data.</text>
</comment>
<sequence>MAPFGSPSCMATASRSIVNSLEGHRLIPLALVFAIAFIRFEKFRENILPEVSQIGPHIYSKVIVLSLVSLRALGNLMFSNGRSPIPLVLRLILIDPNPLIHFYNSMTHHINPTCSTQLLSTKNTLHTSNYLEKWLRKKFRKRNFWCKVK</sequence>
<name>A0AAD6LF22_9ROSI</name>
<dbReference type="AlphaFoldDB" id="A0AAD6LF22"/>
<accession>A0AAD6LF22</accession>
<proteinExistence type="predicted"/>
<reference evidence="1" key="1">
    <citation type="journal article" date="2023" name="Mol. Ecol. Resour.">
        <title>Chromosome-level genome assembly of a triploid poplar Populus alba 'Berolinensis'.</title>
        <authorList>
            <person name="Chen S."/>
            <person name="Yu Y."/>
            <person name="Wang X."/>
            <person name="Wang S."/>
            <person name="Zhang T."/>
            <person name="Zhou Y."/>
            <person name="He R."/>
            <person name="Meng N."/>
            <person name="Wang Y."/>
            <person name="Liu W."/>
            <person name="Liu Z."/>
            <person name="Liu J."/>
            <person name="Guo Q."/>
            <person name="Huang H."/>
            <person name="Sederoff R.R."/>
            <person name="Wang G."/>
            <person name="Qu G."/>
            <person name="Chen S."/>
        </authorList>
    </citation>
    <scope>NUCLEOTIDE SEQUENCE</scope>
    <source>
        <strain evidence="1">SC-2020</strain>
    </source>
</reference>
<protein>
    <submittedName>
        <fullName evidence="1">Uncharacterized protein</fullName>
    </submittedName>
</protein>